<dbReference type="Pfam" id="PF21531">
    <property type="entry name" value="Rv2175c_wHTH"/>
    <property type="match status" value="1"/>
</dbReference>
<dbReference type="RefSeq" id="WP_170955336.1">
    <property type="nucleotide sequence ID" value="NZ_OBQK01000001.1"/>
</dbReference>
<dbReference type="Proteomes" id="UP000219688">
    <property type="component" value="Unassembled WGS sequence"/>
</dbReference>
<proteinExistence type="predicted"/>
<keyword evidence="4" id="KW-1185">Reference proteome</keyword>
<dbReference type="Pfam" id="PF18367">
    <property type="entry name" value="Rv2175c_C"/>
    <property type="match status" value="1"/>
</dbReference>
<name>A0A285VEU9_9MICO</name>
<evidence type="ECO:0000259" key="2">
    <source>
        <dbReference type="Pfam" id="PF21531"/>
    </source>
</evidence>
<evidence type="ECO:0000313" key="3">
    <source>
        <dbReference type="EMBL" id="SOC51636.1"/>
    </source>
</evidence>
<reference evidence="4" key="1">
    <citation type="submission" date="2017-08" db="EMBL/GenBank/DDBJ databases">
        <authorList>
            <person name="Varghese N."/>
            <person name="Submissions S."/>
        </authorList>
    </citation>
    <scope>NUCLEOTIDE SEQUENCE [LARGE SCALE GENOMIC DNA]</scope>
    <source>
        <strain evidence="4">USBA17B2</strain>
    </source>
</reference>
<gene>
    <name evidence="3" type="ORF">SAMN05421879_101260</name>
</gene>
<dbReference type="InterPro" id="IPR041098">
    <property type="entry name" value="Rv2175c_C"/>
</dbReference>
<evidence type="ECO:0000259" key="1">
    <source>
        <dbReference type="Pfam" id="PF18367"/>
    </source>
</evidence>
<accession>A0A285VEU9</accession>
<sequence length="120" mass="13377">MVSDTDVIPDDQWLAVPDIVERTGARLTEVRRWLADRELLGRRRGPHRAVMVPATFLDDDGPLTSLRGTITVLSDNGLTDDEIIEWLHAADETLQGGSAISSLRLGNKSEVRRRAQEQAF</sequence>
<dbReference type="GO" id="GO:0003677">
    <property type="term" value="F:DNA binding"/>
    <property type="evidence" value="ECO:0007669"/>
    <property type="project" value="InterPro"/>
</dbReference>
<dbReference type="AlphaFoldDB" id="A0A285VEU9"/>
<protein>
    <submittedName>
        <fullName evidence="3">Uncharacterized protein</fullName>
    </submittedName>
</protein>
<feature type="domain" description="DNA-binding protein Rv2175c wHTH" evidence="2">
    <location>
        <begin position="5"/>
        <end position="57"/>
    </location>
</feature>
<dbReference type="EMBL" id="OBQK01000001">
    <property type="protein sequence ID" value="SOC51636.1"/>
    <property type="molecule type" value="Genomic_DNA"/>
</dbReference>
<dbReference type="InterPro" id="IPR048576">
    <property type="entry name" value="Rv2175c_wHTH"/>
</dbReference>
<organism evidence="3 4">
    <name type="scientific">Ornithinimicrobium cerasi</name>
    <dbReference type="NCBI Taxonomy" id="2248773"/>
    <lineage>
        <taxon>Bacteria</taxon>
        <taxon>Bacillati</taxon>
        <taxon>Actinomycetota</taxon>
        <taxon>Actinomycetes</taxon>
        <taxon>Micrococcales</taxon>
        <taxon>Ornithinimicrobiaceae</taxon>
        <taxon>Ornithinimicrobium</taxon>
    </lineage>
</organism>
<evidence type="ECO:0000313" key="4">
    <source>
        <dbReference type="Proteomes" id="UP000219688"/>
    </source>
</evidence>
<feature type="domain" description="Rv2175c C-terminal" evidence="1">
    <location>
        <begin position="64"/>
        <end position="119"/>
    </location>
</feature>